<proteinExistence type="predicted"/>
<reference evidence="6" key="1">
    <citation type="submission" date="2021-12" db="EMBL/GenBank/DDBJ databases">
        <authorList>
            <person name="King R."/>
        </authorList>
    </citation>
    <scope>NUCLEOTIDE SEQUENCE</scope>
</reference>
<evidence type="ECO:0000256" key="2">
    <source>
        <dbReference type="ARBA" id="ARBA00022801"/>
    </source>
</evidence>
<reference evidence="6" key="2">
    <citation type="submission" date="2022-10" db="EMBL/GenBank/DDBJ databases">
        <authorList>
            <consortium name="ENA_rothamsted_submissions"/>
            <consortium name="culmorum"/>
            <person name="King R."/>
        </authorList>
    </citation>
    <scope>NUCLEOTIDE SEQUENCE</scope>
</reference>
<name>A0A9N9RC05_9NEOP</name>
<evidence type="ECO:0000313" key="6">
    <source>
        <dbReference type="EMBL" id="CAG9793294.1"/>
    </source>
</evidence>
<protein>
    <recommendedName>
        <fullName evidence="5">Peptidase S1 domain-containing protein</fullName>
    </recommendedName>
</protein>
<dbReference type="AlphaFoldDB" id="A0A9N9RC05"/>
<evidence type="ECO:0000259" key="5">
    <source>
        <dbReference type="PROSITE" id="PS50240"/>
    </source>
</evidence>
<keyword evidence="2" id="KW-0378">Hydrolase</keyword>
<dbReference type="EMBL" id="OU893336">
    <property type="protein sequence ID" value="CAG9793294.1"/>
    <property type="molecule type" value="Genomic_DNA"/>
</dbReference>
<evidence type="ECO:0000256" key="4">
    <source>
        <dbReference type="ARBA" id="ARBA00023157"/>
    </source>
</evidence>
<keyword evidence="7" id="KW-1185">Reference proteome</keyword>
<dbReference type="OrthoDB" id="5565075at2759"/>
<keyword evidence="1" id="KW-0645">Protease</keyword>
<keyword evidence="4" id="KW-1015">Disulfide bond</keyword>
<dbReference type="InterPro" id="IPR043504">
    <property type="entry name" value="Peptidase_S1_PA_chymotrypsin"/>
</dbReference>
<organism evidence="6 7">
    <name type="scientific">Diatraea saccharalis</name>
    <name type="common">sugarcane borer</name>
    <dbReference type="NCBI Taxonomy" id="40085"/>
    <lineage>
        <taxon>Eukaryota</taxon>
        <taxon>Metazoa</taxon>
        <taxon>Ecdysozoa</taxon>
        <taxon>Arthropoda</taxon>
        <taxon>Hexapoda</taxon>
        <taxon>Insecta</taxon>
        <taxon>Pterygota</taxon>
        <taxon>Neoptera</taxon>
        <taxon>Endopterygota</taxon>
        <taxon>Lepidoptera</taxon>
        <taxon>Glossata</taxon>
        <taxon>Ditrysia</taxon>
        <taxon>Pyraloidea</taxon>
        <taxon>Crambidae</taxon>
        <taxon>Crambinae</taxon>
        <taxon>Diatraea</taxon>
    </lineage>
</organism>
<gene>
    <name evidence="6" type="ORF">DIATSA_LOCUS10754</name>
</gene>
<dbReference type="GO" id="GO:0004252">
    <property type="term" value="F:serine-type endopeptidase activity"/>
    <property type="evidence" value="ECO:0007669"/>
    <property type="project" value="InterPro"/>
</dbReference>
<feature type="domain" description="Peptidase S1" evidence="5">
    <location>
        <begin position="1"/>
        <end position="132"/>
    </location>
</feature>
<evidence type="ECO:0000313" key="7">
    <source>
        <dbReference type="Proteomes" id="UP001153714"/>
    </source>
</evidence>
<dbReference type="InterPro" id="IPR009003">
    <property type="entry name" value="Peptidase_S1_PA"/>
</dbReference>
<evidence type="ECO:0000256" key="1">
    <source>
        <dbReference type="ARBA" id="ARBA00022670"/>
    </source>
</evidence>
<evidence type="ECO:0000256" key="3">
    <source>
        <dbReference type="ARBA" id="ARBA00022825"/>
    </source>
</evidence>
<dbReference type="GO" id="GO:0006508">
    <property type="term" value="P:proteolysis"/>
    <property type="evidence" value="ECO:0007669"/>
    <property type="project" value="UniProtKB-KW"/>
</dbReference>
<accession>A0A9N9RC05</accession>
<dbReference type="Proteomes" id="UP001153714">
    <property type="component" value="Chromosome 5"/>
</dbReference>
<dbReference type="PROSITE" id="PS50240">
    <property type="entry name" value="TRYPSIN_DOM"/>
    <property type="match status" value="1"/>
</dbReference>
<dbReference type="InterPro" id="IPR050430">
    <property type="entry name" value="Peptidase_S1"/>
</dbReference>
<dbReference type="Pfam" id="PF00089">
    <property type="entry name" value="Trypsin"/>
    <property type="match status" value="1"/>
</dbReference>
<dbReference type="PANTHER" id="PTHR24276">
    <property type="entry name" value="POLYSERASE-RELATED"/>
    <property type="match status" value="1"/>
</dbReference>
<sequence length="134" mass="14892">MSNDEFSHDIALLKTKKTIKFDGFVEPIQLAYTPIVKNKVATIAGFGYSEKMDFRPREGKVRLYYCGVRSGVLCSNGPVRSAKGDSGGPLIIDGQLSGVISTSCLNEYKTNNCRTVYVNILENYLWINITISEK</sequence>
<keyword evidence="3" id="KW-0720">Serine protease</keyword>
<dbReference type="SUPFAM" id="SSF50494">
    <property type="entry name" value="Trypsin-like serine proteases"/>
    <property type="match status" value="1"/>
</dbReference>
<dbReference type="Gene3D" id="2.40.10.10">
    <property type="entry name" value="Trypsin-like serine proteases"/>
    <property type="match status" value="2"/>
</dbReference>
<dbReference type="InterPro" id="IPR001254">
    <property type="entry name" value="Trypsin_dom"/>
</dbReference>
<dbReference type="PANTHER" id="PTHR24276:SF98">
    <property type="entry name" value="FI18310P1-RELATED"/>
    <property type="match status" value="1"/>
</dbReference>